<gene>
    <name evidence="3" type="ORF">BZL30_7204</name>
</gene>
<dbReference type="InterPro" id="IPR000030">
    <property type="entry name" value="PPE_dom"/>
</dbReference>
<dbReference type="AlphaFoldDB" id="A0A1V3WQF6"/>
<dbReference type="SUPFAM" id="SSF140459">
    <property type="entry name" value="PE/PPE dimer-like"/>
    <property type="match status" value="1"/>
</dbReference>
<dbReference type="Proteomes" id="UP000189229">
    <property type="component" value="Unassembled WGS sequence"/>
</dbReference>
<dbReference type="InterPro" id="IPR038332">
    <property type="entry name" value="PPE_sf"/>
</dbReference>
<dbReference type="Pfam" id="PF00823">
    <property type="entry name" value="PPE"/>
    <property type="match status" value="1"/>
</dbReference>
<protein>
    <submittedName>
        <fullName evidence="3">PPE family protein</fullName>
    </submittedName>
</protein>
<sequence>MTWMRATAAQAEQAAAQAIAAANAYESAYAATVPRPRLWPTAAR</sequence>
<proteinExistence type="inferred from homology"/>
<evidence type="ECO:0000313" key="4">
    <source>
        <dbReference type="Proteomes" id="UP000189229"/>
    </source>
</evidence>
<comment type="similarity">
    <text evidence="1">Belongs to the mycobacterial PPE family.</text>
</comment>
<reference evidence="3 4" key="1">
    <citation type="submission" date="2017-02" db="EMBL/GenBank/DDBJ databases">
        <title>Complete genome sequences of Mycobacterium kansasii strains isolated from rhesus macaques.</title>
        <authorList>
            <person name="Panda A."/>
            <person name="Nagaraj S."/>
            <person name="Zhao X."/>
            <person name="Tettelin H."/>
            <person name="Detolla L.J."/>
        </authorList>
    </citation>
    <scope>NUCLEOTIDE SEQUENCE [LARGE SCALE GENOMIC DNA]</scope>
    <source>
        <strain evidence="3 4">11-3813</strain>
    </source>
</reference>
<accession>A0A1V3WQF6</accession>
<organism evidence="3 4">
    <name type="scientific">Mycobacterium kansasii</name>
    <dbReference type="NCBI Taxonomy" id="1768"/>
    <lineage>
        <taxon>Bacteria</taxon>
        <taxon>Bacillati</taxon>
        <taxon>Actinomycetota</taxon>
        <taxon>Actinomycetes</taxon>
        <taxon>Mycobacteriales</taxon>
        <taxon>Mycobacteriaceae</taxon>
        <taxon>Mycobacterium</taxon>
    </lineage>
</organism>
<feature type="domain" description="PPE" evidence="2">
    <location>
        <begin position="2"/>
        <end position="38"/>
    </location>
</feature>
<dbReference type="EMBL" id="MVBM01000007">
    <property type="protein sequence ID" value="OOK69187.1"/>
    <property type="molecule type" value="Genomic_DNA"/>
</dbReference>
<evidence type="ECO:0000259" key="2">
    <source>
        <dbReference type="Pfam" id="PF00823"/>
    </source>
</evidence>
<evidence type="ECO:0000256" key="1">
    <source>
        <dbReference type="ARBA" id="ARBA00010652"/>
    </source>
</evidence>
<evidence type="ECO:0000313" key="3">
    <source>
        <dbReference type="EMBL" id="OOK69187.1"/>
    </source>
</evidence>
<name>A0A1V3WQF6_MYCKA</name>
<comment type="caution">
    <text evidence="3">The sequence shown here is derived from an EMBL/GenBank/DDBJ whole genome shotgun (WGS) entry which is preliminary data.</text>
</comment>